<dbReference type="PANTHER" id="PTHR11260:SF676">
    <property type="entry name" value="GLUTATHIONE S-TRANSFERASE U8"/>
    <property type="match status" value="1"/>
</dbReference>
<dbReference type="PROSITE" id="PS50405">
    <property type="entry name" value="GST_CTER"/>
    <property type="match status" value="1"/>
</dbReference>
<dbReference type="Proteomes" id="UP001457282">
    <property type="component" value="Unassembled WGS sequence"/>
</dbReference>
<feature type="domain" description="GST N-terminal" evidence="5">
    <location>
        <begin position="3"/>
        <end position="82"/>
    </location>
</feature>
<organism evidence="7 8">
    <name type="scientific">Rubus argutus</name>
    <name type="common">Southern blackberry</name>
    <dbReference type="NCBI Taxonomy" id="59490"/>
    <lineage>
        <taxon>Eukaryota</taxon>
        <taxon>Viridiplantae</taxon>
        <taxon>Streptophyta</taxon>
        <taxon>Embryophyta</taxon>
        <taxon>Tracheophyta</taxon>
        <taxon>Spermatophyta</taxon>
        <taxon>Magnoliopsida</taxon>
        <taxon>eudicotyledons</taxon>
        <taxon>Gunneridae</taxon>
        <taxon>Pentapetalae</taxon>
        <taxon>rosids</taxon>
        <taxon>fabids</taxon>
        <taxon>Rosales</taxon>
        <taxon>Rosaceae</taxon>
        <taxon>Rosoideae</taxon>
        <taxon>Rosoideae incertae sedis</taxon>
        <taxon>Rubus</taxon>
    </lineage>
</organism>
<dbReference type="SUPFAM" id="SSF52833">
    <property type="entry name" value="Thioredoxin-like"/>
    <property type="match status" value="1"/>
</dbReference>
<dbReference type="PROSITE" id="PS50404">
    <property type="entry name" value="GST_NTER"/>
    <property type="match status" value="1"/>
</dbReference>
<evidence type="ECO:0000256" key="2">
    <source>
        <dbReference type="ARBA" id="ARBA00022679"/>
    </source>
</evidence>
<dbReference type="GO" id="GO:0004364">
    <property type="term" value="F:glutathione transferase activity"/>
    <property type="evidence" value="ECO:0007669"/>
    <property type="project" value="UniProtKB-EC"/>
</dbReference>
<evidence type="ECO:0000259" key="5">
    <source>
        <dbReference type="PROSITE" id="PS50404"/>
    </source>
</evidence>
<dbReference type="GO" id="GO:0005737">
    <property type="term" value="C:cytoplasm"/>
    <property type="evidence" value="ECO:0007669"/>
    <property type="project" value="TreeGrafter"/>
</dbReference>
<dbReference type="SFLD" id="SFLDG00358">
    <property type="entry name" value="Main_(cytGST)"/>
    <property type="match status" value="1"/>
</dbReference>
<evidence type="ECO:0000256" key="1">
    <source>
        <dbReference type="ARBA" id="ARBA00012452"/>
    </source>
</evidence>
<dbReference type="SFLD" id="SFLDG01152">
    <property type="entry name" value="Main.3:_Omega-_and_Tau-like"/>
    <property type="match status" value="1"/>
</dbReference>
<dbReference type="PROSITE" id="PS51354">
    <property type="entry name" value="GLUTAREDOXIN_2"/>
    <property type="match status" value="1"/>
</dbReference>
<evidence type="ECO:0000313" key="8">
    <source>
        <dbReference type="Proteomes" id="UP001457282"/>
    </source>
</evidence>
<dbReference type="InterPro" id="IPR036282">
    <property type="entry name" value="Glutathione-S-Trfase_C_sf"/>
</dbReference>
<evidence type="ECO:0000313" key="7">
    <source>
        <dbReference type="EMBL" id="KAK9920556.1"/>
    </source>
</evidence>
<protein>
    <recommendedName>
        <fullName evidence="1">glutathione transferase</fullName>
        <ecNumber evidence="1">2.5.1.18</ecNumber>
    </recommendedName>
</protein>
<dbReference type="InterPro" id="IPR040079">
    <property type="entry name" value="Glutathione_S-Trfase"/>
</dbReference>
<dbReference type="CDD" id="cd03185">
    <property type="entry name" value="GST_C_Tau"/>
    <property type="match status" value="1"/>
</dbReference>
<comment type="caution">
    <text evidence="7">The sequence shown here is derived from an EMBL/GenBank/DDBJ whole genome shotgun (WGS) entry which is preliminary data.</text>
</comment>
<evidence type="ECO:0000259" key="6">
    <source>
        <dbReference type="PROSITE" id="PS50405"/>
    </source>
</evidence>
<comment type="catalytic activity">
    <reaction evidence="3">
        <text>RX + glutathione = an S-substituted glutathione + a halide anion + H(+)</text>
        <dbReference type="Rhea" id="RHEA:16437"/>
        <dbReference type="ChEBI" id="CHEBI:15378"/>
        <dbReference type="ChEBI" id="CHEBI:16042"/>
        <dbReference type="ChEBI" id="CHEBI:17792"/>
        <dbReference type="ChEBI" id="CHEBI:57925"/>
        <dbReference type="ChEBI" id="CHEBI:90779"/>
        <dbReference type="EC" id="2.5.1.18"/>
    </reaction>
</comment>
<dbReference type="InterPro" id="IPR045073">
    <property type="entry name" value="Omega/Tau-like"/>
</dbReference>
<name>A0AAW1W9G1_RUBAR</name>
<dbReference type="Gene3D" id="3.40.30.10">
    <property type="entry name" value="Glutaredoxin"/>
    <property type="match status" value="1"/>
</dbReference>
<dbReference type="Pfam" id="PF00043">
    <property type="entry name" value="GST_C"/>
    <property type="match status" value="1"/>
</dbReference>
<dbReference type="InterPro" id="IPR045074">
    <property type="entry name" value="GST_C_Tau"/>
</dbReference>
<dbReference type="Gene3D" id="1.20.1050.10">
    <property type="match status" value="1"/>
</dbReference>
<dbReference type="CDD" id="cd03058">
    <property type="entry name" value="GST_N_Tau"/>
    <property type="match status" value="1"/>
</dbReference>
<dbReference type="GO" id="GO:0006749">
    <property type="term" value="P:glutathione metabolic process"/>
    <property type="evidence" value="ECO:0007669"/>
    <property type="project" value="InterPro"/>
</dbReference>
<dbReference type="PANTHER" id="PTHR11260">
    <property type="entry name" value="GLUTATHIONE S-TRANSFERASE, GST, SUPERFAMILY, GST DOMAIN CONTAINING"/>
    <property type="match status" value="1"/>
</dbReference>
<dbReference type="FunFam" id="3.40.30.10:FF:000197">
    <property type="entry name" value="Glutathione S-transferase U10"/>
    <property type="match status" value="1"/>
</dbReference>
<comment type="similarity">
    <text evidence="4">Belongs to the GST superfamily.</text>
</comment>
<feature type="domain" description="GST C-terminal" evidence="6">
    <location>
        <begin position="87"/>
        <end position="213"/>
    </location>
</feature>
<dbReference type="FunFam" id="1.20.1050.10:FF:000012">
    <property type="entry name" value="Tau class glutathione S-transferase"/>
    <property type="match status" value="1"/>
</dbReference>
<dbReference type="InterPro" id="IPR004046">
    <property type="entry name" value="GST_C"/>
</dbReference>
<dbReference type="SFLD" id="SFLDS00019">
    <property type="entry name" value="Glutathione_Transferase_(cytos"/>
    <property type="match status" value="1"/>
</dbReference>
<keyword evidence="8" id="KW-1185">Reference proteome</keyword>
<dbReference type="Pfam" id="PF02798">
    <property type="entry name" value="GST_N"/>
    <property type="match status" value="1"/>
</dbReference>
<reference evidence="7 8" key="1">
    <citation type="journal article" date="2023" name="G3 (Bethesda)">
        <title>A chromosome-length genome assembly and annotation of blackberry (Rubus argutus, cv. 'Hillquist').</title>
        <authorList>
            <person name="Bruna T."/>
            <person name="Aryal R."/>
            <person name="Dudchenko O."/>
            <person name="Sargent D.J."/>
            <person name="Mead D."/>
            <person name="Buti M."/>
            <person name="Cavallini A."/>
            <person name="Hytonen T."/>
            <person name="Andres J."/>
            <person name="Pham M."/>
            <person name="Weisz D."/>
            <person name="Mascagni F."/>
            <person name="Usai G."/>
            <person name="Natali L."/>
            <person name="Bassil N."/>
            <person name="Fernandez G.E."/>
            <person name="Lomsadze A."/>
            <person name="Armour M."/>
            <person name="Olukolu B."/>
            <person name="Poorten T."/>
            <person name="Britton C."/>
            <person name="Davik J."/>
            <person name="Ashrafi H."/>
            <person name="Aiden E.L."/>
            <person name="Borodovsky M."/>
            <person name="Worthington M."/>
        </authorList>
    </citation>
    <scope>NUCLEOTIDE SEQUENCE [LARGE SCALE GENOMIC DNA]</scope>
    <source>
        <strain evidence="7">PI 553951</strain>
    </source>
</reference>
<evidence type="ECO:0000256" key="3">
    <source>
        <dbReference type="ARBA" id="ARBA00047960"/>
    </source>
</evidence>
<dbReference type="EMBL" id="JBEDUW010000006">
    <property type="protein sequence ID" value="KAK9920556.1"/>
    <property type="molecule type" value="Genomic_DNA"/>
</dbReference>
<proteinExistence type="inferred from homology"/>
<sequence>MGEEVKLFAVWGSPFSRRVEMALKLKGVEYEYIEVDLQNKSDLLLKYNPVHKKIPVLVHNGKPIAESVVILEYIDETWKGFPLLPKDPYQRAMARFWAKFIEEKCMPALFKCAGTEDREKAVEEACELLKLLENELEDKKFFGGENIGFVDIVADFIGGYWLRDIQEIVGVKILTRENLPKLCEWSDEFVNHVVIKENLPPRDKLIAYFRTRFGPKP</sequence>
<accession>A0AAW1W9G1</accession>
<keyword evidence="2" id="KW-0808">Transferase</keyword>
<dbReference type="InterPro" id="IPR004045">
    <property type="entry name" value="Glutathione_S-Trfase_N"/>
</dbReference>
<dbReference type="SUPFAM" id="SSF47616">
    <property type="entry name" value="GST C-terminal domain-like"/>
    <property type="match status" value="1"/>
</dbReference>
<dbReference type="InterPro" id="IPR010987">
    <property type="entry name" value="Glutathione-S-Trfase_C-like"/>
</dbReference>
<dbReference type="EC" id="2.5.1.18" evidence="1"/>
<evidence type="ECO:0000256" key="4">
    <source>
        <dbReference type="RuleBase" id="RU003494"/>
    </source>
</evidence>
<gene>
    <name evidence="7" type="ORF">M0R45_029110</name>
</gene>
<dbReference type="InterPro" id="IPR036249">
    <property type="entry name" value="Thioredoxin-like_sf"/>
</dbReference>
<dbReference type="AlphaFoldDB" id="A0AAW1W9G1"/>